<feature type="domain" description="Aminoglycoside phosphotransferase" evidence="1">
    <location>
        <begin position="31"/>
        <end position="263"/>
    </location>
</feature>
<name>A0A5N6V340_ASPTM</name>
<protein>
    <submittedName>
        <fullName evidence="2">Kinase-like domain-containing protein</fullName>
    </submittedName>
</protein>
<dbReference type="EMBL" id="ML738600">
    <property type="protein sequence ID" value="KAE8165398.1"/>
    <property type="molecule type" value="Genomic_DNA"/>
</dbReference>
<dbReference type="InterPro" id="IPR002575">
    <property type="entry name" value="Aminoglycoside_PTrfase"/>
</dbReference>
<dbReference type="Proteomes" id="UP000326950">
    <property type="component" value="Unassembled WGS sequence"/>
</dbReference>
<reference evidence="2 3" key="1">
    <citation type="submission" date="2019-04" db="EMBL/GenBank/DDBJ databases">
        <title>Friends and foes A comparative genomics study of 23 Aspergillus species from section Flavi.</title>
        <authorList>
            <consortium name="DOE Joint Genome Institute"/>
            <person name="Kjaerbolling I."/>
            <person name="Vesth T."/>
            <person name="Frisvad J.C."/>
            <person name="Nybo J.L."/>
            <person name="Theobald S."/>
            <person name="Kildgaard S."/>
            <person name="Isbrandt T."/>
            <person name="Kuo A."/>
            <person name="Sato A."/>
            <person name="Lyhne E.K."/>
            <person name="Kogle M.E."/>
            <person name="Wiebenga A."/>
            <person name="Kun R.S."/>
            <person name="Lubbers R.J."/>
            <person name="Makela M.R."/>
            <person name="Barry K."/>
            <person name="Chovatia M."/>
            <person name="Clum A."/>
            <person name="Daum C."/>
            <person name="Haridas S."/>
            <person name="He G."/>
            <person name="LaButti K."/>
            <person name="Lipzen A."/>
            <person name="Mondo S."/>
            <person name="Riley R."/>
            <person name="Salamov A."/>
            <person name="Simmons B.A."/>
            <person name="Magnuson J.K."/>
            <person name="Henrissat B."/>
            <person name="Mortensen U.H."/>
            <person name="Larsen T.O."/>
            <person name="Devries R.P."/>
            <person name="Grigoriev I.V."/>
            <person name="Machida M."/>
            <person name="Baker S.E."/>
            <person name="Andersen M.R."/>
        </authorList>
    </citation>
    <scope>NUCLEOTIDE SEQUENCE [LARGE SCALE GENOMIC DNA]</scope>
    <source>
        <strain evidence="2 3">CBS 117626</strain>
    </source>
</reference>
<dbReference type="InterPro" id="IPR052898">
    <property type="entry name" value="ACAD10-like"/>
</dbReference>
<keyword evidence="2" id="KW-0808">Transferase</keyword>
<proteinExistence type="predicted"/>
<dbReference type="AlphaFoldDB" id="A0A5N6V340"/>
<accession>A0A5N6V340</accession>
<dbReference type="PANTHER" id="PTHR47829:SF1">
    <property type="entry name" value="HAD FAMILY PHOSPHATASE"/>
    <property type="match status" value="1"/>
</dbReference>
<keyword evidence="2" id="KW-0418">Kinase</keyword>
<evidence type="ECO:0000313" key="2">
    <source>
        <dbReference type="EMBL" id="KAE8165398.1"/>
    </source>
</evidence>
<dbReference type="PROSITE" id="PS00108">
    <property type="entry name" value="PROTEIN_KINASE_ST"/>
    <property type="match status" value="1"/>
</dbReference>
<dbReference type="Gene3D" id="3.90.1200.10">
    <property type="match status" value="1"/>
</dbReference>
<evidence type="ECO:0000259" key="1">
    <source>
        <dbReference type="Pfam" id="PF01636"/>
    </source>
</evidence>
<dbReference type="Pfam" id="PF01636">
    <property type="entry name" value="APH"/>
    <property type="match status" value="1"/>
</dbReference>
<dbReference type="OrthoDB" id="191037at2759"/>
<dbReference type="GO" id="GO:0004672">
    <property type="term" value="F:protein kinase activity"/>
    <property type="evidence" value="ECO:0007669"/>
    <property type="project" value="InterPro"/>
</dbReference>
<evidence type="ECO:0000313" key="3">
    <source>
        <dbReference type="Proteomes" id="UP000326950"/>
    </source>
</evidence>
<dbReference type="InterPro" id="IPR011009">
    <property type="entry name" value="Kinase-like_dom_sf"/>
</dbReference>
<dbReference type="PANTHER" id="PTHR47829">
    <property type="entry name" value="HYDROLASE, PUTATIVE (AFU_ORTHOLOGUE AFUA_1G12880)-RELATED"/>
    <property type="match status" value="1"/>
</dbReference>
<dbReference type="InterPro" id="IPR041726">
    <property type="entry name" value="ACAD10_11_N"/>
</dbReference>
<organism evidence="2 3">
    <name type="scientific">Aspergillus tamarii</name>
    <dbReference type="NCBI Taxonomy" id="41984"/>
    <lineage>
        <taxon>Eukaryota</taxon>
        <taxon>Fungi</taxon>
        <taxon>Dikarya</taxon>
        <taxon>Ascomycota</taxon>
        <taxon>Pezizomycotina</taxon>
        <taxon>Eurotiomycetes</taxon>
        <taxon>Eurotiomycetidae</taxon>
        <taxon>Eurotiales</taxon>
        <taxon>Aspergillaceae</taxon>
        <taxon>Aspergillus</taxon>
        <taxon>Aspergillus subgen. Circumdati</taxon>
    </lineage>
</organism>
<dbReference type="Gene3D" id="3.30.200.20">
    <property type="entry name" value="Phosphorylase Kinase, domain 1"/>
    <property type="match status" value="1"/>
</dbReference>
<sequence length="363" mass="40905">MAGPVRQPIDVAALEMYIGQHDLEISPPLNLKQFGFGQSNPTYLITDAKSQRYVLRKKPPGEIMSTTAHQVEREYRILHALQGSEVPVPKVYMLSEDPTVIGTAFYIMEFLDGRFITDPYMPGVTAEHRKEMWRDAVKTLVKLHTLDYNAVGLGELGRHNNFYDRQIRTFTGIAKRQSKAVNAITNVPLGDLPHLEEIARFFKTNQPKDRSSVVHGDFKIDNIVFHKTEPRVIGVLDWEMATIGHPLSDIVHLLSPIFQESGPGAPTLRDGTSHSTPGLPSLEESLSWYQESGYEARPDLDWGIAFAHFRGCVIAQGIAARYVTGQSKSPGAKEWADSLDLRAHIMWETVKKLRDSYIRDKKL</sequence>
<keyword evidence="3" id="KW-1185">Reference proteome</keyword>
<gene>
    <name evidence="2" type="ORF">BDV40DRAFT_309163</name>
</gene>
<dbReference type="InterPro" id="IPR008271">
    <property type="entry name" value="Ser/Thr_kinase_AS"/>
</dbReference>
<dbReference type="CDD" id="cd05154">
    <property type="entry name" value="ACAD10_11_N-like"/>
    <property type="match status" value="1"/>
</dbReference>
<dbReference type="SUPFAM" id="SSF56112">
    <property type="entry name" value="Protein kinase-like (PK-like)"/>
    <property type="match status" value="1"/>
</dbReference>